<keyword evidence="3" id="KW-1185">Reference proteome</keyword>
<dbReference type="AlphaFoldDB" id="A0A4R6Y1D0"/>
<dbReference type="EMBL" id="SNZE01000030">
    <property type="protein sequence ID" value="TDR28956.1"/>
    <property type="molecule type" value="Genomic_DNA"/>
</dbReference>
<accession>A0A4R6Y1D0</accession>
<proteinExistence type="predicted"/>
<name>A0A4R6Y1D0_9BURK</name>
<evidence type="ECO:0000256" key="1">
    <source>
        <dbReference type="SAM" id="Phobius"/>
    </source>
</evidence>
<keyword evidence="1" id="KW-0812">Transmembrane</keyword>
<dbReference type="RefSeq" id="WP_133621449.1">
    <property type="nucleotide sequence ID" value="NZ_SNZE01000030.1"/>
</dbReference>
<dbReference type="Proteomes" id="UP000294480">
    <property type="component" value="Unassembled WGS sequence"/>
</dbReference>
<reference evidence="2 3" key="1">
    <citation type="submission" date="2019-03" db="EMBL/GenBank/DDBJ databases">
        <title>Genomic Encyclopedia of Type Strains, Phase IV (KMG-IV): sequencing the most valuable type-strain genomes for metagenomic binning, comparative biology and taxonomic classification.</title>
        <authorList>
            <person name="Goeker M."/>
        </authorList>
    </citation>
    <scope>NUCLEOTIDE SEQUENCE [LARGE SCALE GENOMIC DNA]</scope>
    <source>
        <strain evidence="2 3">DSM 102852</strain>
    </source>
</reference>
<evidence type="ECO:0000313" key="2">
    <source>
        <dbReference type="EMBL" id="TDR28956.1"/>
    </source>
</evidence>
<sequence>MLRFMVFLTVLLNVLLYIADYKFQAGLVFATIAAFAAMYVCRGFMHIATTAVVLFMVFCHNQVELFAMAFSQGPESMAIEFTNMRRIIEILQVLTLCYLNLYTIGAVFMLYEKFSKSKANNADGKA</sequence>
<keyword evidence="1" id="KW-0472">Membrane</keyword>
<gene>
    <name evidence="2" type="ORF">DFR44_13025</name>
</gene>
<feature type="transmembrane region" description="Helical" evidence="1">
    <location>
        <begin position="90"/>
        <end position="111"/>
    </location>
</feature>
<evidence type="ECO:0000313" key="3">
    <source>
        <dbReference type="Proteomes" id="UP000294480"/>
    </source>
</evidence>
<protein>
    <submittedName>
        <fullName evidence="2">Uncharacterized protein</fullName>
    </submittedName>
</protein>
<comment type="caution">
    <text evidence="2">The sequence shown here is derived from an EMBL/GenBank/DDBJ whole genome shotgun (WGS) entry which is preliminary data.</text>
</comment>
<organism evidence="2 3">
    <name type="scientific">Hydromonas duriensis</name>
    <dbReference type="NCBI Taxonomy" id="1527608"/>
    <lineage>
        <taxon>Bacteria</taxon>
        <taxon>Pseudomonadati</taxon>
        <taxon>Pseudomonadota</taxon>
        <taxon>Betaproteobacteria</taxon>
        <taxon>Burkholderiales</taxon>
        <taxon>Burkholderiaceae</taxon>
        <taxon>Hydromonas</taxon>
    </lineage>
</organism>
<keyword evidence="1" id="KW-1133">Transmembrane helix</keyword>